<dbReference type="PANTHER" id="PTHR12154:SF4">
    <property type="entry name" value="UDP-N-ACETYLGLUCOSAMINE TRANSFERASE SUBUNIT ALG14 HOMOLOG"/>
    <property type="match status" value="1"/>
</dbReference>
<evidence type="ECO:0000256" key="5">
    <source>
        <dbReference type="ARBA" id="ARBA00022824"/>
    </source>
</evidence>
<evidence type="ECO:0000256" key="8">
    <source>
        <dbReference type="SAM" id="Phobius"/>
    </source>
</evidence>
<dbReference type="OrthoDB" id="17098at2759"/>
<keyword evidence="6 8" id="KW-1133">Transmembrane helix</keyword>
<dbReference type="FunCoup" id="A0A6P6XZ41">
    <property type="interactions" value="380"/>
</dbReference>
<gene>
    <name evidence="10" type="primary">LOC113791664</name>
</gene>
<dbReference type="KEGG" id="dpte:113791664"/>
<dbReference type="GO" id="GO:0004577">
    <property type="term" value="F:N-acetylglucosaminyldiphosphodolichol N-acetylglucosaminyltransferase activity"/>
    <property type="evidence" value="ECO:0007669"/>
    <property type="project" value="TreeGrafter"/>
</dbReference>
<comment type="similarity">
    <text evidence="2">Belongs to the ALG14 family.</text>
</comment>
<dbReference type="GO" id="GO:0006488">
    <property type="term" value="P:dolichol-linked oligosaccharide biosynthetic process"/>
    <property type="evidence" value="ECO:0007669"/>
    <property type="project" value="InterPro"/>
</dbReference>
<evidence type="ECO:0000256" key="3">
    <source>
        <dbReference type="ARBA" id="ARBA00017467"/>
    </source>
</evidence>
<keyword evidence="9" id="KW-1185">Reference proteome</keyword>
<accession>A0A6P6XZ41</accession>
<dbReference type="Gene3D" id="3.40.50.2000">
    <property type="entry name" value="Glycogen Phosphorylase B"/>
    <property type="match status" value="1"/>
</dbReference>
<evidence type="ECO:0000256" key="4">
    <source>
        <dbReference type="ARBA" id="ARBA00022692"/>
    </source>
</evidence>
<dbReference type="Pfam" id="PF08660">
    <property type="entry name" value="Alg14"/>
    <property type="match status" value="1"/>
</dbReference>
<dbReference type="PANTHER" id="PTHR12154">
    <property type="entry name" value="GLYCOSYL TRANSFERASE-RELATED"/>
    <property type="match status" value="1"/>
</dbReference>
<evidence type="ECO:0000313" key="10">
    <source>
        <dbReference type="RefSeq" id="XP_027197264.1"/>
    </source>
</evidence>
<keyword evidence="4 8" id="KW-0812">Transmembrane</keyword>
<keyword evidence="10" id="KW-0808">Transferase</keyword>
<dbReference type="RefSeq" id="XP_027197264.1">
    <property type="nucleotide sequence ID" value="XM_027341463.1"/>
</dbReference>
<dbReference type="Proteomes" id="UP000515146">
    <property type="component" value="Unplaced"/>
</dbReference>
<keyword evidence="5" id="KW-0256">Endoplasmic reticulum</keyword>
<evidence type="ECO:0000256" key="1">
    <source>
        <dbReference type="ARBA" id="ARBA00004389"/>
    </source>
</evidence>
<proteinExistence type="inferred from homology"/>
<reference evidence="10" key="1">
    <citation type="submission" date="2025-08" db="UniProtKB">
        <authorList>
            <consortium name="RefSeq"/>
        </authorList>
    </citation>
    <scope>IDENTIFICATION</scope>
    <source>
        <strain evidence="10">Airmid</strain>
    </source>
</reference>
<dbReference type="CTD" id="199857"/>
<dbReference type="InParanoid" id="A0A6P6XZ41"/>
<evidence type="ECO:0000313" key="9">
    <source>
        <dbReference type="Proteomes" id="UP000515146"/>
    </source>
</evidence>
<evidence type="ECO:0000256" key="6">
    <source>
        <dbReference type="ARBA" id="ARBA00022989"/>
    </source>
</evidence>
<dbReference type="OMA" id="CRIVFIE"/>
<organism evidence="9 10">
    <name type="scientific">Dermatophagoides pteronyssinus</name>
    <name type="common">European house dust mite</name>
    <dbReference type="NCBI Taxonomy" id="6956"/>
    <lineage>
        <taxon>Eukaryota</taxon>
        <taxon>Metazoa</taxon>
        <taxon>Ecdysozoa</taxon>
        <taxon>Arthropoda</taxon>
        <taxon>Chelicerata</taxon>
        <taxon>Arachnida</taxon>
        <taxon>Acari</taxon>
        <taxon>Acariformes</taxon>
        <taxon>Sarcoptiformes</taxon>
        <taxon>Astigmata</taxon>
        <taxon>Psoroptidia</taxon>
        <taxon>Analgoidea</taxon>
        <taxon>Pyroglyphidae</taxon>
        <taxon>Dermatophagoidinae</taxon>
        <taxon>Dermatophagoides</taxon>
    </lineage>
</organism>
<keyword evidence="7 8" id="KW-0472">Membrane</keyword>
<sequence length="220" mass="25319">MFAILLISFIVICIGTIIFLLLIGQQSDQTKSLMSVLGSGGHTHEMLTLIKSLIIQEESKDSKHFPFEEIIFIVSRDDEFSVEKLNQIIPEWSSSSTNDRKNSIRFQLHRIQRSRQVHQNYISSIWTTLISLYHSFKIIFNIRPKILLCNGPGVCIPVIIACRIISNRTNIIFVESFCRTRSLSLTGKILYHTKLVNHFMVQWPKLVGKYPRAKFLGLLV</sequence>
<evidence type="ECO:0000256" key="7">
    <source>
        <dbReference type="ARBA" id="ARBA00023136"/>
    </source>
</evidence>
<dbReference type="AlphaFoldDB" id="A0A6P6XZ41"/>
<feature type="transmembrane region" description="Helical" evidence="8">
    <location>
        <begin position="6"/>
        <end position="24"/>
    </location>
</feature>
<name>A0A6P6XZ41_DERPT</name>
<dbReference type="GO" id="GO:0043541">
    <property type="term" value="C:UDP-N-acetylglucosamine transferase complex"/>
    <property type="evidence" value="ECO:0007669"/>
    <property type="project" value="TreeGrafter"/>
</dbReference>
<protein>
    <recommendedName>
        <fullName evidence="3">UDP-N-acetylglucosamine transferase subunit ALG14</fullName>
    </recommendedName>
</protein>
<comment type="subcellular location">
    <subcellularLocation>
        <location evidence="1">Endoplasmic reticulum membrane</location>
        <topology evidence="1">Single-pass membrane protein</topology>
    </subcellularLocation>
</comment>
<evidence type="ECO:0000256" key="2">
    <source>
        <dbReference type="ARBA" id="ARBA00009731"/>
    </source>
</evidence>
<dbReference type="InterPro" id="IPR013969">
    <property type="entry name" value="Oligosacch_biosynth_Alg14"/>
</dbReference>